<dbReference type="InterPro" id="IPR019734">
    <property type="entry name" value="TPR_rpt"/>
</dbReference>
<dbReference type="SUPFAM" id="SSF48452">
    <property type="entry name" value="TPR-like"/>
    <property type="match status" value="1"/>
</dbReference>
<feature type="compositionally biased region" description="Basic and acidic residues" evidence="4">
    <location>
        <begin position="152"/>
        <end position="180"/>
    </location>
</feature>
<evidence type="ECO:0000313" key="6">
    <source>
        <dbReference type="EMBL" id="GFH58498.1"/>
    </source>
</evidence>
<dbReference type="EMBL" id="BLLK01000062">
    <property type="protein sequence ID" value="GFH58498.1"/>
    <property type="molecule type" value="Genomic_DNA"/>
</dbReference>
<feature type="domain" description="J" evidence="5">
    <location>
        <begin position="248"/>
        <end position="325"/>
    </location>
</feature>
<dbReference type="InterPro" id="IPR001623">
    <property type="entry name" value="DnaJ_domain"/>
</dbReference>
<evidence type="ECO:0000256" key="2">
    <source>
        <dbReference type="ARBA" id="ARBA00022803"/>
    </source>
</evidence>
<feature type="region of interest" description="Disordered" evidence="4">
    <location>
        <begin position="152"/>
        <end position="186"/>
    </location>
</feature>
<dbReference type="PANTHER" id="PTHR22904">
    <property type="entry name" value="TPR REPEAT CONTAINING PROTEIN"/>
    <property type="match status" value="1"/>
</dbReference>
<dbReference type="Proteomes" id="UP001054902">
    <property type="component" value="Unassembled WGS sequence"/>
</dbReference>
<keyword evidence="2 3" id="KW-0802">TPR repeat</keyword>
<feature type="region of interest" description="Disordered" evidence="4">
    <location>
        <begin position="362"/>
        <end position="389"/>
    </location>
</feature>
<organism evidence="6 7">
    <name type="scientific">Chaetoceros tenuissimus</name>
    <dbReference type="NCBI Taxonomy" id="426638"/>
    <lineage>
        <taxon>Eukaryota</taxon>
        <taxon>Sar</taxon>
        <taxon>Stramenopiles</taxon>
        <taxon>Ochrophyta</taxon>
        <taxon>Bacillariophyta</taxon>
        <taxon>Coscinodiscophyceae</taxon>
        <taxon>Chaetocerotophycidae</taxon>
        <taxon>Chaetocerotales</taxon>
        <taxon>Chaetocerotaceae</taxon>
        <taxon>Chaetoceros</taxon>
    </lineage>
</organism>
<evidence type="ECO:0000256" key="1">
    <source>
        <dbReference type="ARBA" id="ARBA00022737"/>
    </source>
</evidence>
<feature type="region of interest" description="Disordered" evidence="4">
    <location>
        <begin position="204"/>
        <end position="225"/>
    </location>
</feature>
<dbReference type="PANTHER" id="PTHR22904:SF523">
    <property type="entry name" value="STRESS-INDUCED-PHOSPHOPROTEIN 1"/>
    <property type="match status" value="1"/>
</dbReference>
<dbReference type="PROSITE" id="PS50076">
    <property type="entry name" value="DNAJ_2"/>
    <property type="match status" value="1"/>
</dbReference>
<dbReference type="AlphaFoldDB" id="A0AAD3D693"/>
<feature type="repeat" description="TPR" evidence="3">
    <location>
        <begin position="20"/>
        <end position="53"/>
    </location>
</feature>
<keyword evidence="7" id="KW-1185">Reference proteome</keyword>
<dbReference type="Pfam" id="PF13414">
    <property type="entry name" value="TPR_11"/>
    <property type="match status" value="1"/>
</dbReference>
<dbReference type="Gene3D" id="1.25.40.10">
    <property type="entry name" value="Tetratricopeptide repeat domain"/>
    <property type="match status" value="1"/>
</dbReference>
<reference evidence="6 7" key="1">
    <citation type="journal article" date="2021" name="Sci. Rep.">
        <title>The genome of the diatom Chaetoceros tenuissimus carries an ancient integrated fragment of an extant virus.</title>
        <authorList>
            <person name="Hongo Y."/>
            <person name="Kimura K."/>
            <person name="Takaki Y."/>
            <person name="Yoshida Y."/>
            <person name="Baba S."/>
            <person name="Kobayashi G."/>
            <person name="Nagasaki K."/>
            <person name="Hano T."/>
            <person name="Tomaru Y."/>
        </authorList>
    </citation>
    <scope>NUCLEOTIDE SEQUENCE [LARGE SCALE GENOMIC DNA]</scope>
    <source>
        <strain evidence="6 7">NIES-3715</strain>
    </source>
</reference>
<evidence type="ECO:0000256" key="3">
    <source>
        <dbReference type="PROSITE-ProRule" id="PRU00339"/>
    </source>
</evidence>
<dbReference type="Gene3D" id="1.10.287.110">
    <property type="entry name" value="DnaJ domain"/>
    <property type="match status" value="1"/>
</dbReference>
<feature type="region of interest" description="Disordered" evidence="4">
    <location>
        <begin position="1"/>
        <end position="22"/>
    </location>
</feature>
<proteinExistence type="predicted"/>
<gene>
    <name evidence="6" type="ORF">CTEN210_14974</name>
</gene>
<dbReference type="PROSITE" id="PS50005">
    <property type="entry name" value="TPR"/>
    <property type="match status" value="1"/>
</dbReference>
<evidence type="ECO:0000313" key="7">
    <source>
        <dbReference type="Proteomes" id="UP001054902"/>
    </source>
</evidence>
<evidence type="ECO:0000259" key="5">
    <source>
        <dbReference type="PROSITE" id="PS50076"/>
    </source>
</evidence>
<dbReference type="InterPro" id="IPR011990">
    <property type="entry name" value="TPR-like_helical_dom_sf"/>
</dbReference>
<dbReference type="SMART" id="SM00271">
    <property type="entry name" value="DnaJ"/>
    <property type="match status" value="1"/>
</dbReference>
<sequence>MSETIGQKEEPQKEDWEVQRDHHKSLADTAFRSKNYKEAIEEYSNAITFDPDFHILYSNRSAAYLANGEKSRALQDAKKCVQLKPEFVKGHGRLAASMMSLGRWNEARSVYKHILSNLDKDNTAAQQGIKDCRERELKAKEAEMEILRKAQEEKEKAAATEAVRKETETNGEEKPSTENKEEGDEEDDLLNDFFDEVEDVKPVKKQEVQEEKEAPKENKIQIQLSDLGDTSTQIERLLRPNHEWFNLNPFAVLDISHEAPLELLSRRYKALSLILHPDKVRNTSNNNEEMVQKAEEAFEYIRKSMNSLKDEDKAKHFRDLVDQGMKQGQRDFDADPSAGTLKSCQDKATLKIFAEIERKRRDVERRKRNQEQRERDQEDAEINKIKKDRDFEKQWKEGDRIEKRIGNWRDFAKKKKSRF</sequence>
<evidence type="ECO:0000256" key="4">
    <source>
        <dbReference type="SAM" id="MobiDB-lite"/>
    </source>
</evidence>
<protein>
    <recommendedName>
        <fullName evidence="5">J domain-containing protein</fullName>
    </recommendedName>
</protein>
<accession>A0AAD3D693</accession>
<dbReference type="SUPFAM" id="SSF46565">
    <property type="entry name" value="Chaperone J-domain"/>
    <property type="match status" value="1"/>
</dbReference>
<dbReference type="InterPro" id="IPR036869">
    <property type="entry name" value="J_dom_sf"/>
</dbReference>
<dbReference type="SMART" id="SM00028">
    <property type="entry name" value="TPR"/>
    <property type="match status" value="3"/>
</dbReference>
<comment type="caution">
    <text evidence="6">The sequence shown here is derived from an EMBL/GenBank/DDBJ whole genome shotgun (WGS) entry which is preliminary data.</text>
</comment>
<dbReference type="GO" id="GO:0051879">
    <property type="term" value="F:Hsp90 protein binding"/>
    <property type="evidence" value="ECO:0007669"/>
    <property type="project" value="TreeGrafter"/>
</dbReference>
<keyword evidence="1" id="KW-0677">Repeat</keyword>
<feature type="compositionally biased region" description="Basic and acidic residues" evidence="4">
    <location>
        <begin position="204"/>
        <end position="219"/>
    </location>
</feature>
<name>A0AAD3D693_9STRA</name>
<dbReference type="Pfam" id="PF00226">
    <property type="entry name" value="DnaJ"/>
    <property type="match status" value="1"/>
</dbReference>